<feature type="chain" id="PRO_5023139871" description="Cupredoxin" evidence="2">
    <location>
        <begin position="19"/>
        <end position="232"/>
    </location>
</feature>
<dbReference type="PANTHER" id="PTHR34883:SF15">
    <property type="entry name" value="EXTRACELLULAR SERINE-RICH PROTEIN"/>
    <property type="match status" value="1"/>
</dbReference>
<reference evidence="3 4" key="1">
    <citation type="journal article" date="2019" name="Nat. Ecol. Evol.">
        <title>Megaphylogeny resolves global patterns of mushroom evolution.</title>
        <authorList>
            <person name="Varga T."/>
            <person name="Krizsan K."/>
            <person name="Foldi C."/>
            <person name="Dima B."/>
            <person name="Sanchez-Garcia M."/>
            <person name="Sanchez-Ramirez S."/>
            <person name="Szollosi G.J."/>
            <person name="Szarkandi J.G."/>
            <person name="Papp V."/>
            <person name="Albert L."/>
            <person name="Andreopoulos W."/>
            <person name="Angelini C."/>
            <person name="Antonin V."/>
            <person name="Barry K.W."/>
            <person name="Bougher N.L."/>
            <person name="Buchanan P."/>
            <person name="Buyck B."/>
            <person name="Bense V."/>
            <person name="Catcheside P."/>
            <person name="Chovatia M."/>
            <person name="Cooper J."/>
            <person name="Damon W."/>
            <person name="Desjardin D."/>
            <person name="Finy P."/>
            <person name="Geml J."/>
            <person name="Haridas S."/>
            <person name="Hughes K."/>
            <person name="Justo A."/>
            <person name="Karasinski D."/>
            <person name="Kautmanova I."/>
            <person name="Kiss B."/>
            <person name="Kocsube S."/>
            <person name="Kotiranta H."/>
            <person name="LaButti K.M."/>
            <person name="Lechner B.E."/>
            <person name="Liimatainen K."/>
            <person name="Lipzen A."/>
            <person name="Lukacs Z."/>
            <person name="Mihaltcheva S."/>
            <person name="Morgado L.N."/>
            <person name="Niskanen T."/>
            <person name="Noordeloos M.E."/>
            <person name="Ohm R.A."/>
            <person name="Ortiz-Santana B."/>
            <person name="Ovrebo C."/>
            <person name="Racz N."/>
            <person name="Riley R."/>
            <person name="Savchenko A."/>
            <person name="Shiryaev A."/>
            <person name="Soop K."/>
            <person name="Spirin V."/>
            <person name="Szebenyi C."/>
            <person name="Tomsovsky M."/>
            <person name="Tulloss R.E."/>
            <person name="Uehling J."/>
            <person name="Grigoriev I.V."/>
            <person name="Vagvolgyi C."/>
            <person name="Papp T."/>
            <person name="Martin F.M."/>
            <person name="Miettinen O."/>
            <person name="Hibbett D.S."/>
            <person name="Nagy L.G."/>
        </authorList>
    </citation>
    <scope>NUCLEOTIDE SEQUENCE [LARGE SCALE GENOMIC DNA]</scope>
    <source>
        <strain evidence="3 4">HHB13444</strain>
    </source>
</reference>
<dbReference type="CDD" id="cd00920">
    <property type="entry name" value="Cupredoxin"/>
    <property type="match status" value="1"/>
</dbReference>
<dbReference type="STRING" id="1314778.A0A5C3PB16"/>
<dbReference type="SUPFAM" id="SSF49503">
    <property type="entry name" value="Cupredoxins"/>
    <property type="match status" value="1"/>
</dbReference>
<organism evidence="3 4">
    <name type="scientific">Polyporus arcularius HHB13444</name>
    <dbReference type="NCBI Taxonomy" id="1314778"/>
    <lineage>
        <taxon>Eukaryota</taxon>
        <taxon>Fungi</taxon>
        <taxon>Dikarya</taxon>
        <taxon>Basidiomycota</taxon>
        <taxon>Agaricomycotina</taxon>
        <taxon>Agaricomycetes</taxon>
        <taxon>Polyporales</taxon>
        <taxon>Polyporaceae</taxon>
        <taxon>Polyporus</taxon>
    </lineage>
</organism>
<evidence type="ECO:0000256" key="2">
    <source>
        <dbReference type="SAM" id="SignalP"/>
    </source>
</evidence>
<dbReference type="Gene3D" id="2.60.40.420">
    <property type="entry name" value="Cupredoxins - blue copper proteins"/>
    <property type="match status" value="1"/>
</dbReference>
<accession>A0A5C3PB16</accession>
<protein>
    <recommendedName>
        <fullName evidence="5">Cupredoxin</fullName>
    </recommendedName>
</protein>
<dbReference type="InterPro" id="IPR052953">
    <property type="entry name" value="Ser-rich/MCO-related"/>
</dbReference>
<name>A0A5C3PB16_9APHY</name>
<evidence type="ECO:0000313" key="3">
    <source>
        <dbReference type="EMBL" id="TFK85828.1"/>
    </source>
</evidence>
<keyword evidence="4" id="KW-1185">Reference proteome</keyword>
<proteinExistence type="predicted"/>
<feature type="signal peptide" evidence="2">
    <location>
        <begin position="1"/>
        <end position="18"/>
    </location>
</feature>
<feature type="compositionally biased region" description="Low complexity" evidence="1">
    <location>
        <begin position="177"/>
        <end position="189"/>
    </location>
</feature>
<evidence type="ECO:0000256" key="1">
    <source>
        <dbReference type="SAM" id="MobiDB-lite"/>
    </source>
</evidence>
<dbReference type="InParanoid" id="A0A5C3PB16"/>
<dbReference type="InterPro" id="IPR008972">
    <property type="entry name" value="Cupredoxin"/>
</dbReference>
<feature type="region of interest" description="Disordered" evidence="1">
    <location>
        <begin position="177"/>
        <end position="207"/>
    </location>
</feature>
<dbReference type="Proteomes" id="UP000308197">
    <property type="component" value="Unassembled WGS sequence"/>
</dbReference>
<sequence>MRFAVAASTLALAAAAMAQSNTIVKVGEVSGTAMLKFDPPTINVTEVNSTVTFIFDGNPGNHTVAQSSFANPCEPLEGGFNSGFFPVSGASGPFGTWTLTITDVTTPIWFYCAQQVPKVHCTAGMVGAINPPASGNTFDAFVAKASSAATVVFPSTVLSGVGAFATASLATTTIPAGSSATGGSSSSGASGSGASGTSSGAPSSSSSPSSAGTVSASGFVAFLAAAFGVAIL</sequence>
<dbReference type="EMBL" id="ML211230">
    <property type="protein sequence ID" value="TFK85828.1"/>
    <property type="molecule type" value="Genomic_DNA"/>
</dbReference>
<evidence type="ECO:0008006" key="5">
    <source>
        <dbReference type="Google" id="ProtNLM"/>
    </source>
</evidence>
<keyword evidence="2" id="KW-0732">Signal</keyword>
<feature type="compositionally biased region" description="Low complexity" evidence="1">
    <location>
        <begin position="195"/>
        <end position="207"/>
    </location>
</feature>
<gene>
    <name evidence="3" type="ORF">K466DRAFT_654039</name>
</gene>
<evidence type="ECO:0000313" key="4">
    <source>
        <dbReference type="Proteomes" id="UP000308197"/>
    </source>
</evidence>
<dbReference type="AlphaFoldDB" id="A0A5C3PB16"/>
<dbReference type="PANTHER" id="PTHR34883">
    <property type="entry name" value="SERINE-RICH PROTEIN, PUTATIVE-RELATED-RELATED"/>
    <property type="match status" value="1"/>
</dbReference>